<feature type="domain" description="Tyr recombinase" evidence="5">
    <location>
        <begin position="362"/>
        <end position="550"/>
    </location>
</feature>
<name>A0ABW7IJY5_9VIBR</name>
<organism evidence="6 7">
    <name type="scientific">Vibrio barjaei</name>
    <dbReference type="NCBI Taxonomy" id="1676683"/>
    <lineage>
        <taxon>Bacteria</taxon>
        <taxon>Pseudomonadati</taxon>
        <taxon>Pseudomonadota</taxon>
        <taxon>Gammaproteobacteria</taxon>
        <taxon>Vibrionales</taxon>
        <taxon>Vibrionaceae</taxon>
        <taxon>Vibrio</taxon>
    </lineage>
</organism>
<keyword evidence="3" id="KW-0238">DNA-binding</keyword>
<protein>
    <submittedName>
        <fullName evidence="6">Site-specific integrase</fullName>
    </submittedName>
</protein>
<evidence type="ECO:0000256" key="4">
    <source>
        <dbReference type="ARBA" id="ARBA00023172"/>
    </source>
</evidence>
<dbReference type="InterPro" id="IPR013762">
    <property type="entry name" value="Integrase-like_cat_sf"/>
</dbReference>
<dbReference type="SUPFAM" id="SSF56349">
    <property type="entry name" value="DNA breaking-rejoining enzymes"/>
    <property type="match status" value="1"/>
</dbReference>
<reference evidence="6 7" key="1">
    <citation type="submission" date="2024-10" db="EMBL/GenBank/DDBJ databases">
        <authorList>
            <person name="Yibar A."/>
            <person name="Saticioglu I.B."/>
            <person name="Duman M."/>
            <person name="Ajmi N."/>
            <person name="Gurler F."/>
            <person name="Ay H."/>
            <person name="Onuk E."/>
            <person name="Guler S."/>
            <person name="Romalde J.L."/>
        </authorList>
    </citation>
    <scope>NUCLEOTIDE SEQUENCE [LARGE SCALE GENOMIC DNA]</scope>
    <source>
        <strain evidence="6 7">1-TCBS-B</strain>
    </source>
</reference>
<comment type="caution">
    <text evidence="6">The sequence shown here is derived from an EMBL/GenBank/DDBJ whole genome shotgun (WGS) entry which is preliminary data.</text>
</comment>
<keyword evidence="7" id="KW-1185">Reference proteome</keyword>
<evidence type="ECO:0000256" key="2">
    <source>
        <dbReference type="ARBA" id="ARBA00022908"/>
    </source>
</evidence>
<dbReference type="Gene3D" id="1.10.443.10">
    <property type="entry name" value="Intergrase catalytic core"/>
    <property type="match status" value="1"/>
</dbReference>
<evidence type="ECO:0000313" key="6">
    <source>
        <dbReference type="EMBL" id="MFH0261942.1"/>
    </source>
</evidence>
<dbReference type="PANTHER" id="PTHR30349:SF41">
    <property type="entry name" value="INTEGRASE_RECOMBINASE PROTEIN MJ0367-RELATED"/>
    <property type="match status" value="1"/>
</dbReference>
<dbReference type="InterPro" id="IPR002104">
    <property type="entry name" value="Integrase_catalytic"/>
</dbReference>
<evidence type="ECO:0000256" key="3">
    <source>
        <dbReference type="ARBA" id="ARBA00023125"/>
    </source>
</evidence>
<dbReference type="CDD" id="cd01184">
    <property type="entry name" value="INT_C_like_1"/>
    <property type="match status" value="1"/>
</dbReference>
<proteinExistence type="inferred from homology"/>
<evidence type="ECO:0000313" key="7">
    <source>
        <dbReference type="Proteomes" id="UP001607125"/>
    </source>
</evidence>
<comment type="similarity">
    <text evidence="1">Belongs to the 'phage' integrase family.</text>
</comment>
<evidence type="ECO:0000259" key="5">
    <source>
        <dbReference type="PROSITE" id="PS51898"/>
    </source>
</evidence>
<dbReference type="InterPro" id="IPR050090">
    <property type="entry name" value="Tyrosine_recombinase_XerCD"/>
</dbReference>
<keyword evidence="2" id="KW-0229">DNA integration</keyword>
<dbReference type="PANTHER" id="PTHR30349">
    <property type="entry name" value="PHAGE INTEGRASE-RELATED"/>
    <property type="match status" value="1"/>
</dbReference>
<dbReference type="Proteomes" id="UP001607125">
    <property type="component" value="Unassembled WGS sequence"/>
</dbReference>
<gene>
    <name evidence="6" type="ORF">ACGRH2_16165</name>
</gene>
<evidence type="ECO:0000256" key="1">
    <source>
        <dbReference type="ARBA" id="ARBA00008857"/>
    </source>
</evidence>
<dbReference type="InterPro" id="IPR011010">
    <property type="entry name" value="DNA_brk_join_enz"/>
</dbReference>
<dbReference type="RefSeq" id="WP_394629528.1">
    <property type="nucleotide sequence ID" value="NZ_JBIHSF010000008.1"/>
</dbReference>
<sequence length="568" mass="65515">MVVGDLEHNKSESNTKASDLISDLSSIQTQIIMLANQDSSDVLHACSKLSESSEVHEMLKECTKRRLPHPSTGLSDLQNFKTLRFIHDLYPEQESPSNRALKRMACIHHNHPNIEDTTHDTVLCYLEDHYNLMRQARLALEAAQYDKINVLVKDILSNPVPQLTAVRQRSDQEIENFHESCAPENSAHCPTIPLISNNIGTSNIEAICKMYLRRKNNDRNLKKNDDGDSVEALETIRMCMVVHKLIGKFDVTSITVEDGDLALEKLRMMPKVNQSKHDKEKFHPYPISDWIKINEKVKRKTVLESTVGRYLEKAATIYKWIEKHLKLDTHNPFSGLGTKKESHNKADDVNPFEKKDLLTIFSQPIFTSHTIKRHKTKKIYNYSQFWLPLIALLSGMRPNEIAQLKAKNIHCKHGILHFVLSNSDEDQSLKNRRAKRLVPVHSTLLSLGFEKYLQRFHSDDLLFPELTYSKKGGYYKNHGEWFSRYFSKLINLSAEKKRFSSFRHNFINHFKQSGVLAAVPAALVGHENGTITYDRYGSKAELEKLKEAVETIKFDHYLEQVKPFEWLE</sequence>
<dbReference type="EMBL" id="JBIHSF010000008">
    <property type="protein sequence ID" value="MFH0261942.1"/>
    <property type="molecule type" value="Genomic_DNA"/>
</dbReference>
<accession>A0ABW7IJY5</accession>
<dbReference type="PROSITE" id="PS51898">
    <property type="entry name" value="TYR_RECOMBINASE"/>
    <property type="match status" value="1"/>
</dbReference>
<dbReference type="Pfam" id="PF00589">
    <property type="entry name" value="Phage_integrase"/>
    <property type="match status" value="1"/>
</dbReference>
<keyword evidence="4" id="KW-0233">DNA recombination</keyword>